<feature type="chain" id="PRO_5044363839" evidence="1">
    <location>
        <begin position="23"/>
        <end position="91"/>
    </location>
</feature>
<evidence type="ECO:0000313" key="3">
    <source>
        <dbReference type="EMBL" id="KAB2795080.1"/>
    </source>
</evidence>
<accession>A0A011UDV9</accession>
<dbReference type="Proteomes" id="UP000441102">
    <property type="component" value="Unassembled WGS sequence"/>
</dbReference>
<name>A0A011UDV9_BRUAN</name>
<sequence length="91" mass="9865">MKAKILFFGMAIAALTSFGAMAQSNDSITQNQTKLPTPYKTASLLIAPGQSGQCYYTSGSDCTKQCDMGMCVKCKNGYYACTKFDPPPRKK</sequence>
<dbReference type="Proteomes" id="UP000481876">
    <property type="component" value="Unassembled WGS sequence"/>
</dbReference>
<protein>
    <submittedName>
        <fullName evidence="4">Uncharacterized protein</fullName>
    </submittedName>
</protein>
<dbReference type="EMBL" id="WBWS01000028">
    <property type="protein sequence ID" value="KAB2763074.1"/>
    <property type="molecule type" value="Genomic_DNA"/>
</dbReference>
<dbReference type="AlphaFoldDB" id="A0A011UDV9"/>
<evidence type="ECO:0000313" key="5">
    <source>
        <dbReference type="Proteomes" id="UP000441102"/>
    </source>
</evidence>
<dbReference type="EMBL" id="WBWX01000007">
    <property type="protein sequence ID" value="KAB2795080.1"/>
    <property type="molecule type" value="Genomic_DNA"/>
</dbReference>
<reference evidence="4" key="2">
    <citation type="submission" date="2020-09" db="EMBL/GenBank/DDBJ databases">
        <authorList>
            <person name="Dalcin Martins P."/>
        </authorList>
    </citation>
    <scope>NUCLEOTIDE SEQUENCE</scope>
    <source>
        <strain evidence="4">MAG47</strain>
    </source>
</reference>
<reference evidence="4" key="3">
    <citation type="submission" date="2020-10" db="EMBL/GenBank/DDBJ databases">
        <title>Enrichment of novel Verrucomicrobia, Bacteroidetes and Krumholzibacteria in an oxygen-limited, methane- and iron-fed bioreactor inoculated with Bothnian Sea sediments.</title>
        <authorList>
            <person name="Martins P.D."/>
            <person name="de Jong A."/>
            <person name="Lenstra W.K."/>
            <person name="van Helmond N.A.G.M."/>
            <person name="Slomp C.P."/>
            <person name="Jetten M.S.M."/>
            <person name="Welte C.U."/>
            <person name="Rasigraf O."/>
        </authorList>
    </citation>
    <scope>NUCLEOTIDE SEQUENCE</scope>
    <source>
        <strain evidence="4">MAG47</strain>
    </source>
</reference>
<proteinExistence type="predicted"/>
<comment type="caution">
    <text evidence="4">The sequence shown here is derived from an EMBL/GenBank/DDBJ whole genome shotgun (WGS) entry which is preliminary data.</text>
</comment>
<evidence type="ECO:0000313" key="6">
    <source>
        <dbReference type="Proteomes" id="UP000481876"/>
    </source>
</evidence>
<dbReference type="EMBL" id="JACZKO010000035">
    <property type="protein sequence ID" value="MBE0561612.1"/>
    <property type="molecule type" value="Genomic_DNA"/>
</dbReference>
<dbReference type="RefSeq" id="WP_010661350.1">
    <property type="nucleotide sequence ID" value="NZ_CP044970.1"/>
</dbReference>
<feature type="signal peptide" evidence="1">
    <location>
        <begin position="1"/>
        <end position="22"/>
    </location>
</feature>
<organism evidence="4 7">
    <name type="scientific">Brucella anthropi</name>
    <name type="common">Ochrobactrum anthropi</name>
    <dbReference type="NCBI Taxonomy" id="529"/>
    <lineage>
        <taxon>Bacteria</taxon>
        <taxon>Pseudomonadati</taxon>
        <taxon>Pseudomonadota</taxon>
        <taxon>Alphaproteobacteria</taxon>
        <taxon>Hyphomicrobiales</taxon>
        <taxon>Brucellaceae</taxon>
        <taxon>Brucella/Ochrobactrum group</taxon>
        <taxon>Brucella</taxon>
    </lineage>
</organism>
<evidence type="ECO:0000313" key="7">
    <source>
        <dbReference type="Proteomes" id="UP000642265"/>
    </source>
</evidence>
<evidence type="ECO:0000313" key="4">
    <source>
        <dbReference type="EMBL" id="MBE0561612.1"/>
    </source>
</evidence>
<keyword evidence="1" id="KW-0732">Signal</keyword>
<reference evidence="5 6" key="1">
    <citation type="submission" date="2019-09" db="EMBL/GenBank/DDBJ databases">
        <title>Taxonomic organization of the family Brucellaceae based on a phylogenomic approach.</title>
        <authorList>
            <person name="Leclercq S."/>
            <person name="Cloeckaert A."/>
            <person name="Zygmunt M.S."/>
        </authorList>
    </citation>
    <scope>NUCLEOTIDE SEQUENCE [LARGE SCALE GENOMIC DNA]</scope>
    <source>
        <strain evidence="3 5">CCUG 34461</strain>
        <strain evidence="2 6">LMG 3313</strain>
    </source>
</reference>
<evidence type="ECO:0000256" key="1">
    <source>
        <dbReference type="SAM" id="SignalP"/>
    </source>
</evidence>
<gene>
    <name evidence="2" type="ORF">F9L04_21815</name>
    <name evidence="3" type="ORF">F9L06_18685</name>
    <name evidence="4" type="ORF">IH622_12485</name>
</gene>
<dbReference type="Proteomes" id="UP000642265">
    <property type="component" value="Unassembled WGS sequence"/>
</dbReference>
<dbReference type="GeneID" id="61318271"/>
<evidence type="ECO:0000313" key="2">
    <source>
        <dbReference type="EMBL" id="KAB2763074.1"/>
    </source>
</evidence>